<evidence type="ECO:0000256" key="12">
    <source>
        <dbReference type="ARBA" id="ARBA00039401"/>
    </source>
</evidence>
<evidence type="ECO:0000256" key="7">
    <source>
        <dbReference type="ARBA" id="ARBA00022741"/>
    </source>
</evidence>
<keyword evidence="11" id="KW-0902">Two-component regulatory system</keyword>
<evidence type="ECO:0000256" key="1">
    <source>
        <dbReference type="ARBA" id="ARBA00000085"/>
    </source>
</evidence>
<dbReference type="PANTHER" id="PTHR42878:SF7">
    <property type="entry name" value="SENSOR HISTIDINE KINASE GLRK"/>
    <property type="match status" value="1"/>
</dbReference>
<evidence type="ECO:0000256" key="11">
    <source>
        <dbReference type="ARBA" id="ARBA00023012"/>
    </source>
</evidence>
<accession>A0A7Z0CIK2</accession>
<dbReference type="GO" id="GO:0030295">
    <property type="term" value="F:protein kinase activator activity"/>
    <property type="evidence" value="ECO:0007669"/>
    <property type="project" value="TreeGrafter"/>
</dbReference>
<dbReference type="SMART" id="SM00304">
    <property type="entry name" value="HAMP"/>
    <property type="match status" value="1"/>
</dbReference>
<dbReference type="RefSeq" id="WP_062075409.1">
    <property type="nucleotide sequence ID" value="NZ_BBRC01000008.1"/>
</dbReference>
<dbReference type="CDD" id="cd00082">
    <property type="entry name" value="HisKA"/>
    <property type="match status" value="1"/>
</dbReference>
<dbReference type="InterPro" id="IPR036097">
    <property type="entry name" value="HisK_dim/P_sf"/>
</dbReference>
<evidence type="ECO:0000256" key="13">
    <source>
        <dbReference type="SAM" id="Phobius"/>
    </source>
</evidence>
<dbReference type="Pfam" id="PF00672">
    <property type="entry name" value="HAMP"/>
    <property type="match status" value="1"/>
</dbReference>
<dbReference type="PANTHER" id="PTHR42878">
    <property type="entry name" value="TWO-COMPONENT HISTIDINE KINASE"/>
    <property type="match status" value="1"/>
</dbReference>
<dbReference type="OrthoDB" id="9757990at2"/>
<keyword evidence="17" id="KW-1185">Reference proteome</keyword>
<keyword evidence="10 13" id="KW-1133">Transmembrane helix</keyword>
<feature type="domain" description="Histidine kinase" evidence="14">
    <location>
        <begin position="145"/>
        <end position="357"/>
    </location>
</feature>
<dbReference type="Gene3D" id="3.30.565.10">
    <property type="entry name" value="Histidine kinase-like ATPase, C-terminal domain"/>
    <property type="match status" value="1"/>
</dbReference>
<dbReference type="Proteomes" id="UP000547973">
    <property type="component" value="Unassembled WGS sequence"/>
</dbReference>
<evidence type="ECO:0000256" key="6">
    <source>
        <dbReference type="ARBA" id="ARBA00022692"/>
    </source>
</evidence>
<dbReference type="PRINTS" id="PR00344">
    <property type="entry name" value="BCTRLSENSOR"/>
</dbReference>
<dbReference type="GO" id="GO:0000155">
    <property type="term" value="F:phosphorelay sensor kinase activity"/>
    <property type="evidence" value="ECO:0007669"/>
    <property type="project" value="InterPro"/>
</dbReference>
<dbReference type="EC" id="2.7.13.3" evidence="3"/>
<dbReference type="Pfam" id="PF00512">
    <property type="entry name" value="HisKA"/>
    <property type="match status" value="1"/>
</dbReference>
<dbReference type="PROSITE" id="PS50885">
    <property type="entry name" value="HAMP"/>
    <property type="match status" value="1"/>
</dbReference>
<evidence type="ECO:0000313" key="16">
    <source>
        <dbReference type="EMBL" id="NYI40048.1"/>
    </source>
</evidence>
<sequence length="357" mass="37142">MTSTLRRRLLVSHLAVALVGVAVLVGIGMIVGDTLLSRQRRMNGGMGMRPDTTSDAVASILPSVLIVGGLAAVIAAGVAAILVTRSIMGPLSSIQEASRRIADGDYAQRVPTPKDSELAAVAHDIDALAHRLAETEARRSHLIDEVAHEMRTPLTTIKGSMEALLDEVVEPGPEVYARVADEASRLQRLAEDLSTLSRAEEHSLSLHASPIDVANVAADVAARMRTQFEHAGVALAVEGGPGPTVGDPQRLAQVLVNLVGNALGHTGQGGKVTVTSGSDATTSWVSVADSGPGIAPEELDRIFERFYRVPDASTPGGRGIGLTIARSLVQAHGGTLTAASKGLGHGATFTMRLPRGD</sequence>
<keyword evidence="6 13" id="KW-0812">Transmembrane</keyword>
<organism evidence="16 17">
    <name type="scientific">Demequina lutea</name>
    <dbReference type="NCBI Taxonomy" id="431489"/>
    <lineage>
        <taxon>Bacteria</taxon>
        <taxon>Bacillati</taxon>
        <taxon>Actinomycetota</taxon>
        <taxon>Actinomycetes</taxon>
        <taxon>Micrococcales</taxon>
        <taxon>Demequinaceae</taxon>
        <taxon>Demequina</taxon>
    </lineage>
</organism>
<evidence type="ECO:0000256" key="10">
    <source>
        <dbReference type="ARBA" id="ARBA00022989"/>
    </source>
</evidence>
<evidence type="ECO:0000256" key="3">
    <source>
        <dbReference type="ARBA" id="ARBA00012438"/>
    </source>
</evidence>
<dbReference type="InterPro" id="IPR004358">
    <property type="entry name" value="Sig_transdc_His_kin-like_C"/>
</dbReference>
<dbReference type="Pfam" id="PF02518">
    <property type="entry name" value="HATPase_c"/>
    <property type="match status" value="1"/>
</dbReference>
<dbReference type="SMART" id="SM00387">
    <property type="entry name" value="HATPase_c"/>
    <property type="match status" value="1"/>
</dbReference>
<evidence type="ECO:0000256" key="5">
    <source>
        <dbReference type="ARBA" id="ARBA00022679"/>
    </source>
</evidence>
<dbReference type="InterPro" id="IPR005467">
    <property type="entry name" value="His_kinase_dom"/>
</dbReference>
<dbReference type="FunFam" id="3.30.565.10:FF:000006">
    <property type="entry name" value="Sensor histidine kinase WalK"/>
    <property type="match status" value="1"/>
</dbReference>
<keyword evidence="8 16" id="KW-0418">Kinase</keyword>
<evidence type="ECO:0000256" key="2">
    <source>
        <dbReference type="ARBA" id="ARBA00004236"/>
    </source>
</evidence>
<dbReference type="InterPro" id="IPR050351">
    <property type="entry name" value="BphY/WalK/GraS-like"/>
</dbReference>
<comment type="catalytic activity">
    <reaction evidence="1">
        <text>ATP + protein L-histidine = ADP + protein N-phospho-L-histidine.</text>
        <dbReference type="EC" id="2.7.13.3"/>
    </reaction>
</comment>
<dbReference type="InterPro" id="IPR036890">
    <property type="entry name" value="HATPase_C_sf"/>
</dbReference>
<evidence type="ECO:0000256" key="4">
    <source>
        <dbReference type="ARBA" id="ARBA00022553"/>
    </source>
</evidence>
<dbReference type="Gene3D" id="6.10.340.10">
    <property type="match status" value="1"/>
</dbReference>
<keyword evidence="4" id="KW-0597">Phosphoprotein</keyword>
<evidence type="ECO:0000256" key="9">
    <source>
        <dbReference type="ARBA" id="ARBA00022840"/>
    </source>
</evidence>
<gene>
    <name evidence="16" type="ORF">BKA03_000167</name>
</gene>
<keyword evidence="7" id="KW-0547">Nucleotide-binding</keyword>
<evidence type="ECO:0000256" key="8">
    <source>
        <dbReference type="ARBA" id="ARBA00022777"/>
    </source>
</evidence>
<keyword evidence="9" id="KW-0067">ATP-binding</keyword>
<dbReference type="EMBL" id="JACBZO010000001">
    <property type="protein sequence ID" value="NYI40048.1"/>
    <property type="molecule type" value="Genomic_DNA"/>
</dbReference>
<dbReference type="SUPFAM" id="SSF55874">
    <property type="entry name" value="ATPase domain of HSP90 chaperone/DNA topoisomerase II/histidine kinase"/>
    <property type="match status" value="1"/>
</dbReference>
<evidence type="ECO:0000313" key="17">
    <source>
        <dbReference type="Proteomes" id="UP000547973"/>
    </source>
</evidence>
<reference evidence="16 17" key="1">
    <citation type="submission" date="2020-07" db="EMBL/GenBank/DDBJ databases">
        <title>Sequencing the genomes of 1000 actinobacteria strains.</title>
        <authorList>
            <person name="Klenk H.-P."/>
        </authorList>
    </citation>
    <scope>NUCLEOTIDE SEQUENCE [LARGE SCALE GENOMIC DNA]</scope>
    <source>
        <strain evidence="16 17">DSM 19970</strain>
    </source>
</reference>
<dbReference type="CDD" id="cd06225">
    <property type="entry name" value="HAMP"/>
    <property type="match status" value="1"/>
</dbReference>
<feature type="transmembrane region" description="Helical" evidence="13">
    <location>
        <begin position="12"/>
        <end position="36"/>
    </location>
</feature>
<evidence type="ECO:0000259" key="15">
    <source>
        <dbReference type="PROSITE" id="PS50885"/>
    </source>
</evidence>
<dbReference type="GO" id="GO:0007234">
    <property type="term" value="P:osmosensory signaling via phosphorelay pathway"/>
    <property type="evidence" value="ECO:0007669"/>
    <property type="project" value="TreeGrafter"/>
</dbReference>
<dbReference type="GO" id="GO:0005886">
    <property type="term" value="C:plasma membrane"/>
    <property type="evidence" value="ECO:0007669"/>
    <property type="project" value="UniProtKB-SubCell"/>
</dbReference>
<keyword evidence="5" id="KW-0808">Transferase</keyword>
<feature type="domain" description="HAMP" evidence="15">
    <location>
        <begin position="85"/>
        <end position="137"/>
    </location>
</feature>
<dbReference type="SMART" id="SM00388">
    <property type="entry name" value="HisKA"/>
    <property type="match status" value="1"/>
</dbReference>
<dbReference type="SUPFAM" id="SSF158472">
    <property type="entry name" value="HAMP domain-like"/>
    <property type="match status" value="1"/>
</dbReference>
<dbReference type="SUPFAM" id="SSF47384">
    <property type="entry name" value="Homodimeric domain of signal transducing histidine kinase"/>
    <property type="match status" value="1"/>
</dbReference>
<comment type="caution">
    <text evidence="16">The sequence shown here is derived from an EMBL/GenBank/DDBJ whole genome shotgun (WGS) entry which is preliminary data.</text>
</comment>
<feature type="transmembrane region" description="Helical" evidence="13">
    <location>
        <begin position="57"/>
        <end position="83"/>
    </location>
</feature>
<keyword evidence="13" id="KW-0472">Membrane</keyword>
<dbReference type="InterPro" id="IPR003660">
    <property type="entry name" value="HAMP_dom"/>
</dbReference>
<dbReference type="PROSITE" id="PS50109">
    <property type="entry name" value="HIS_KIN"/>
    <property type="match status" value="1"/>
</dbReference>
<proteinExistence type="predicted"/>
<dbReference type="InterPro" id="IPR003594">
    <property type="entry name" value="HATPase_dom"/>
</dbReference>
<dbReference type="GO" id="GO:0000156">
    <property type="term" value="F:phosphorelay response regulator activity"/>
    <property type="evidence" value="ECO:0007669"/>
    <property type="project" value="TreeGrafter"/>
</dbReference>
<protein>
    <recommendedName>
        <fullName evidence="12">Sensor-like histidine kinase SenX3</fullName>
        <ecNumber evidence="3">2.7.13.3</ecNumber>
    </recommendedName>
</protein>
<dbReference type="CDD" id="cd00075">
    <property type="entry name" value="HATPase"/>
    <property type="match status" value="1"/>
</dbReference>
<comment type="subcellular location">
    <subcellularLocation>
        <location evidence="2">Cell membrane</location>
    </subcellularLocation>
</comment>
<dbReference type="AlphaFoldDB" id="A0A7Z0CIK2"/>
<evidence type="ECO:0000259" key="14">
    <source>
        <dbReference type="PROSITE" id="PS50109"/>
    </source>
</evidence>
<dbReference type="InterPro" id="IPR003661">
    <property type="entry name" value="HisK_dim/P_dom"/>
</dbReference>
<name>A0A7Z0CIK2_9MICO</name>
<dbReference type="Gene3D" id="1.10.287.130">
    <property type="match status" value="1"/>
</dbReference>